<name>A0A8H4RSG2_9HELO</name>
<evidence type="ECO:0000256" key="9">
    <source>
        <dbReference type="ARBA" id="ARBA00023316"/>
    </source>
</evidence>
<dbReference type="Pfam" id="PF03856">
    <property type="entry name" value="SUN"/>
    <property type="match status" value="1"/>
</dbReference>
<dbReference type="GO" id="GO:0031505">
    <property type="term" value="P:fungal-type cell wall organization"/>
    <property type="evidence" value="ECO:0007669"/>
    <property type="project" value="TreeGrafter"/>
</dbReference>
<evidence type="ECO:0000256" key="3">
    <source>
        <dbReference type="ARBA" id="ARBA00022512"/>
    </source>
</evidence>
<protein>
    <submittedName>
        <fullName evidence="13">Uncharacterized protein</fullName>
    </submittedName>
</protein>
<evidence type="ECO:0000256" key="10">
    <source>
        <dbReference type="ARBA" id="ARBA00023326"/>
    </source>
</evidence>
<dbReference type="EMBL" id="JAAMPI010000136">
    <property type="protein sequence ID" value="KAF4635180.1"/>
    <property type="molecule type" value="Genomic_DNA"/>
</dbReference>
<dbReference type="Proteomes" id="UP000566819">
    <property type="component" value="Unassembled WGS sequence"/>
</dbReference>
<reference evidence="13 14" key="1">
    <citation type="submission" date="2020-03" db="EMBL/GenBank/DDBJ databases">
        <title>Draft Genome Sequence of Cudoniella acicularis.</title>
        <authorList>
            <person name="Buettner E."/>
            <person name="Kellner H."/>
        </authorList>
    </citation>
    <scope>NUCLEOTIDE SEQUENCE [LARGE SCALE GENOMIC DNA]</scope>
    <source>
        <strain evidence="13 14">DSM 108380</strain>
    </source>
</reference>
<keyword evidence="4" id="KW-0964">Secreted</keyword>
<evidence type="ECO:0000313" key="13">
    <source>
        <dbReference type="EMBL" id="KAF4635180.1"/>
    </source>
</evidence>
<comment type="similarity">
    <text evidence="2">Belongs to the SUN family.</text>
</comment>
<evidence type="ECO:0000256" key="7">
    <source>
        <dbReference type="ARBA" id="ARBA00023277"/>
    </source>
</evidence>
<evidence type="ECO:0000256" key="12">
    <source>
        <dbReference type="SAM" id="SignalP"/>
    </source>
</evidence>
<evidence type="ECO:0000256" key="8">
    <source>
        <dbReference type="ARBA" id="ARBA00023295"/>
    </source>
</evidence>
<proteinExistence type="inferred from homology"/>
<evidence type="ECO:0000256" key="5">
    <source>
        <dbReference type="ARBA" id="ARBA00022729"/>
    </source>
</evidence>
<keyword evidence="10" id="KW-0624">Polysaccharide degradation</keyword>
<keyword evidence="7" id="KW-0119">Carbohydrate metabolism</keyword>
<accession>A0A8H4RSG2</accession>
<evidence type="ECO:0000256" key="11">
    <source>
        <dbReference type="SAM" id="MobiDB-lite"/>
    </source>
</evidence>
<dbReference type="GO" id="GO:0009277">
    <property type="term" value="C:fungal-type cell wall"/>
    <property type="evidence" value="ECO:0007669"/>
    <property type="project" value="TreeGrafter"/>
</dbReference>
<gene>
    <name evidence="13" type="ORF">G7Y89_g2918</name>
</gene>
<evidence type="ECO:0000256" key="2">
    <source>
        <dbReference type="ARBA" id="ARBA00010579"/>
    </source>
</evidence>
<keyword evidence="8" id="KW-0326">Glycosidase</keyword>
<keyword evidence="9" id="KW-0961">Cell wall biogenesis/degradation</keyword>
<feature type="region of interest" description="Disordered" evidence="11">
    <location>
        <begin position="19"/>
        <end position="38"/>
    </location>
</feature>
<dbReference type="PANTHER" id="PTHR31316:SF0">
    <property type="entry name" value="SECRETED BETA-GLUCOSIDASE SIM1-RELATED"/>
    <property type="match status" value="1"/>
</dbReference>
<keyword evidence="14" id="KW-1185">Reference proteome</keyword>
<organism evidence="13 14">
    <name type="scientific">Cudoniella acicularis</name>
    <dbReference type="NCBI Taxonomy" id="354080"/>
    <lineage>
        <taxon>Eukaryota</taxon>
        <taxon>Fungi</taxon>
        <taxon>Dikarya</taxon>
        <taxon>Ascomycota</taxon>
        <taxon>Pezizomycotina</taxon>
        <taxon>Leotiomycetes</taxon>
        <taxon>Helotiales</taxon>
        <taxon>Tricladiaceae</taxon>
        <taxon>Cudoniella</taxon>
    </lineage>
</organism>
<evidence type="ECO:0000256" key="1">
    <source>
        <dbReference type="ARBA" id="ARBA00004191"/>
    </source>
</evidence>
<dbReference type="GO" id="GO:0000272">
    <property type="term" value="P:polysaccharide catabolic process"/>
    <property type="evidence" value="ECO:0007669"/>
    <property type="project" value="UniProtKB-KW"/>
</dbReference>
<feature type="signal peptide" evidence="12">
    <location>
        <begin position="1"/>
        <end position="17"/>
    </location>
</feature>
<dbReference type="InterPro" id="IPR051526">
    <property type="entry name" value="Beta-Glucosidase_SUN"/>
</dbReference>
<evidence type="ECO:0000313" key="14">
    <source>
        <dbReference type="Proteomes" id="UP000566819"/>
    </source>
</evidence>
<keyword evidence="6" id="KW-0378">Hydrolase</keyword>
<feature type="region of interest" description="Disordered" evidence="11">
    <location>
        <begin position="84"/>
        <end position="122"/>
    </location>
</feature>
<dbReference type="PANTHER" id="PTHR31316">
    <property type="entry name" value="BETA-GLUCOSIDASE-LIKE PROTEIN NCA3, MITOCHONDRIAL-RELATED"/>
    <property type="match status" value="1"/>
</dbReference>
<dbReference type="AlphaFoldDB" id="A0A8H4RSG2"/>
<dbReference type="GO" id="GO:0016798">
    <property type="term" value="F:hydrolase activity, acting on glycosyl bonds"/>
    <property type="evidence" value="ECO:0007669"/>
    <property type="project" value="UniProtKB-KW"/>
</dbReference>
<comment type="subcellular location">
    <subcellularLocation>
        <location evidence="1">Secreted</location>
        <location evidence="1">Cell wall</location>
    </subcellularLocation>
</comment>
<feature type="compositionally biased region" description="Basic residues" evidence="11">
    <location>
        <begin position="19"/>
        <end position="29"/>
    </location>
</feature>
<dbReference type="OrthoDB" id="5339822at2759"/>
<dbReference type="GO" id="GO:0009986">
    <property type="term" value="C:cell surface"/>
    <property type="evidence" value="ECO:0007669"/>
    <property type="project" value="TreeGrafter"/>
</dbReference>
<feature type="chain" id="PRO_5033988061" evidence="12">
    <location>
        <begin position="18"/>
        <end position="445"/>
    </location>
</feature>
<keyword evidence="3" id="KW-0134">Cell wall</keyword>
<dbReference type="InterPro" id="IPR005556">
    <property type="entry name" value="SUN"/>
</dbReference>
<keyword evidence="5 12" id="KW-0732">Signal</keyword>
<evidence type="ECO:0000256" key="6">
    <source>
        <dbReference type="ARBA" id="ARBA00022801"/>
    </source>
</evidence>
<sequence>MKFSRIALLGAATLAVAQPHHHAHRHVGKRGSPVEARGASVTTTVAGPVVTVYKLNGVFLSWADVEAGISSGKYVLVGDQLSSAQPTAAPTPATSAPATSAPSTTATPTPSSIPSTSLAPTPSSSSILAAQFVEIASTSTTPSSTPVAATTSPKAAVTTATSSSSSSSSSGTGLTASFPNGATTCDTFPSAYGAVYIDWLNLSGWTGVQNVPGYTKGQSISDIVTGSGGCTKNSFCSYACPAGYQKSQWPTDQGSTGQSVGGLYCNSEGYLELSRDVSQLCIAGSGNVQVQNTLSKNVAICRTDYPGTESETIPLNTEPGQTYEVTCPIASEYYIWEGKSTSAQYYINPSGASVEDACQWGSAGTNLGNWAPVNMGVGTTSAGTFISLFPNSPTNPDGTLDFNIAITGGVSGTCEYKNGQYYNDGVVSATGCTVGVTGTALFVFS</sequence>
<evidence type="ECO:0000256" key="4">
    <source>
        <dbReference type="ARBA" id="ARBA00022525"/>
    </source>
</evidence>
<comment type="caution">
    <text evidence="13">The sequence shown here is derived from an EMBL/GenBank/DDBJ whole genome shotgun (WGS) entry which is preliminary data.</text>
</comment>